<dbReference type="InterPro" id="IPR003848">
    <property type="entry name" value="DUF218"/>
</dbReference>
<evidence type="ECO:0000313" key="3">
    <source>
        <dbReference type="Proteomes" id="UP000032232"/>
    </source>
</evidence>
<gene>
    <name evidence="2" type="ORF">jaqu_05610</name>
</gene>
<accession>A0A0D1EPW2</accession>
<dbReference type="InterPro" id="IPR051599">
    <property type="entry name" value="Cell_Envelope_Assoc"/>
</dbReference>
<keyword evidence="3" id="KW-1185">Reference proteome</keyword>
<dbReference type="Gene3D" id="3.40.50.620">
    <property type="entry name" value="HUPs"/>
    <property type="match status" value="1"/>
</dbReference>
<dbReference type="STRING" id="935700.jaqu_05610"/>
<dbReference type="GO" id="GO:0005886">
    <property type="term" value="C:plasma membrane"/>
    <property type="evidence" value="ECO:0007669"/>
    <property type="project" value="TreeGrafter"/>
</dbReference>
<reference evidence="2 3" key="1">
    <citation type="submission" date="2015-02" db="EMBL/GenBank/DDBJ databases">
        <title>Genome Sequence of Jannaschia aquimarina DSM28248, a member of the Roseobacter clade.</title>
        <authorList>
            <person name="Voget S."/>
            <person name="Daniel R."/>
        </authorList>
    </citation>
    <scope>NUCLEOTIDE SEQUENCE [LARGE SCALE GENOMIC DNA]</scope>
    <source>
        <strain evidence="2 3">GSW-M26</strain>
    </source>
</reference>
<protein>
    <recommendedName>
        <fullName evidence="1">DUF218 domain-containing protein</fullName>
    </recommendedName>
</protein>
<organism evidence="2 3">
    <name type="scientific">Jannaschia aquimarina</name>
    <dbReference type="NCBI Taxonomy" id="935700"/>
    <lineage>
        <taxon>Bacteria</taxon>
        <taxon>Pseudomonadati</taxon>
        <taxon>Pseudomonadota</taxon>
        <taxon>Alphaproteobacteria</taxon>
        <taxon>Rhodobacterales</taxon>
        <taxon>Roseobacteraceae</taxon>
        <taxon>Jannaschia</taxon>
    </lineage>
</organism>
<dbReference type="EMBL" id="JYFE01000016">
    <property type="protein sequence ID" value="KIT17670.1"/>
    <property type="molecule type" value="Genomic_DNA"/>
</dbReference>
<proteinExistence type="predicted"/>
<feature type="domain" description="DUF218" evidence="1">
    <location>
        <begin position="3"/>
        <end position="142"/>
    </location>
</feature>
<dbReference type="PANTHER" id="PTHR30336:SF20">
    <property type="entry name" value="DUF218 DOMAIN-CONTAINING PROTEIN"/>
    <property type="match status" value="1"/>
</dbReference>
<dbReference type="InterPro" id="IPR014729">
    <property type="entry name" value="Rossmann-like_a/b/a_fold"/>
</dbReference>
<dbReference type="Proteomes" id="UP000032232">
    <property type="component" value="Unassembled WGS sequence"/>
</dbReference>
<dbReference type="PATRIC" id="fig|935700.4.peg.593"/>
<dbReference type="AlphaFoldDB" id="A0A0D1EPW2"/>
<evidence type="ECO:0000259" key="1">
    <source>
        <dbReference type="Pfam" id="PF02698"/>
    </source>
</evidence>
<dbReference type="RefSeq" id="WP_052500735.1">
    <property type="nucleotide sequence ID" value="NZ_FZPF01000002.1"/>
</dbReference>
<comment type="caution">
    <text evidence="2">The sequence shown here is derived from an EMBL/GenBank/DDBJ whole genome shotgun (WGS) entry which is preliminary data.</text>
</comment>
<sequence length="162" mass="17006">MIAAIVLGAAVRPDGTPSETLRLRCLHAADLFHRGTVDLLVPTGGGPEDRAEGRIGAALMHEAGVPMDRILPETVSTSTLSNLTHALALLPAGVEQTVLVSNRWHLPRALMIARIVGLPDPAGSGPAGQAPPLWTARQMLREGAAMAPSAVRAIRWARRSGP</sequence>
<evidence type="ECO:0000313" key="2">
    <source>
        <dbReference type="EMBL" id="KIT17670.1"/>
    </source>
</evidence>
<dbReference type="PANTHER" id="PTHR30336">
    <property type="entry name" value="INNER MEMBRANE PROTEIN, PROBABLE PERMEASE"/>
    <property type="match status" value="1"/>
</dbReference>
<dbReference type="Pfam" id="PF02698">
    <property type="entry name" value="DUF218"/>
    <property type="match status" value="1"/>
</dbReference>
<name>A0A0D1EPW2_9RHOB</name>
<dbReference type="CDD" id="cd06259">
    <property type="entry name" value="YdcF-like"/>
    <property type="match status" value="1"/>
</dbReference>
<dbReference type="OrthoDB" id="9809813at2"/>